<evidence type="ECO:0000259" key="2">
    <source>
        <dbReference type="Pfam" id="PF01636"/>
    </source>
</evidence>
<dbReference type="PANTHER" id="PTHR21064:SF6">
    <property type="entry name" value="AMINOGLYCOSIDE PHOSPHOTRANSFERASE DOMAIN-CONTAINING PROTEIN"/>
    <property type="match status" value="1"/>
</dbReference>
<name>A0A927H1N6_9BACL</name>
<feature type="domain" description="Aminoglycoside phosphotransferase" evidence="2">
    <location>
        <begin position="32"/>
        <end position="266"/>
    </location>
</feature>
<comment type="similarity">
    <text evidence="1">Belongs to the pseudomonas-type ThrB family.</text>
</comment>
<dbReference type="InterPro" id="IPR011009">
    <property type="entry name" value="Kinase-like_dom_sf"/>
</dbReference>
<dbReference type="InterPro" id="IPR002575">
    <property type="entry name" value="Aminoglycoside_PTrfase"/>
</dbReference>
<dbReference type="PANTHER" id="PTHR21064">
    <property type="entry name" value="AMINOGLYCOSIDE PHOSPHOTRANSFERASE DOMAIN-CONTAINING PROTEIN-RELATED"/>
    <property type="match status" value="1"/>
</dbReference>
<protein>
    <submittedName>
        <fullName evidence="3">Phosphotransferase</fullName>
    </submittedName>
</protein>
<dbReference type="SUPFAM" id="SSF56112">
    <property type="entry name" value="Protein kinase-like (PK-like)"/>
    <property type="match status" value="1"/>
</dbReference>
<accession>A0A927H1N6</accession>
<dbReference type="GO" id="GO:0009088">
    <property type="term" value="P:threonine biosynthetic process"/>
    <property type="evidence" value="ECO:0007669"/>
    <property type="project" value="TreeGrafter"/>
</dbReference>
<evidence type="ECO:0000313" key="3">
    <source>
        <dbReference type="EMBL" id="MBD2864392.1"/>
    </source>
</evidence>
<sequence length="331" mass="37847">MHQQIRMLFNDTLLHQCAVRFGFDPNDLTNLHGFQNFVYASSRGGKPYILRVIHSSHRSAGQVQAELDWLRYLTEHGVNAAVPVRTPDGELIVTIGSGDCCFIASAFARAPGSKPDHRSYTEDGELIRELGRLTGKIHALSRSYTVPKSAPVRGSWQNNQYVTQLHEYVPESYASILPPVERFVSLLSGLPRCPDSYGLIHGDIHMNNFHVDGGMLTLFDFDECEYSWFACDIANPLFYATPLPSDGTDRRHFVAQRFYDAFMEGYCTEHTLSPQWLQRLPHFLRLRELLVLSGAFRSLDLDHLHPWSKEMIAFTCRNLEYDLPYLDIRFC</sequence>
<dbReference type="Proteomes" id="UP000639396">
    <property type="component" value="Unassembled WGS sequence"/>
</dbReference>
<reference evidence="3" key="1">
    <citation type="submission" date="2020-09" db="EMBL/GenBank/DDBJ databases">
        <title>A novel bacterium of genus Paenibacillus, isolated from South China Sea.</title>
        <authorList>
            <person name="Huang H."/>
            <person name="Mo K."/>
            <person name="Hu Y."/>
        </authorList>
    </citation>
    <scope>NUCLEOTIDE SEQUENCE</scope>
    <source>
        <strain evidence="3">IB182363</strain>
    </source>
</reference>
<dbReference type="GO" id="GO:0004413">
    <property type="term" value="F:homoserine kinase activity"/>
    <property type="evidence" value="ECO:0007669"/>
    <property type="project" value="TreeGrafter"/>
</dbReference>
<dbReference type="InterPro" id="IPR050249">
    <property type="entry name" value="Pseudomonas-type_ThrB"/>
</dbReference>
<dbReference type="Pfam" id="PF01636">
    <property type="entry name" value="APH"/>
    <property type="match status" value="1"/>
</dbReference>
<dbReference type="EMBL" id="JACXJA010000029">
    <property type="protein sequence ID" value="MBD2864392.1"/>
    <property type="molecule type" value="Genomic_DNA"/>
</dbReference>
<dbReference type="AlphaFoldDB" id="A0A927H1N6"/>
<organism evidence="3 4">
    <name type="scientific">Paenibacillus oceani</name>
    <dbReference type="NCBI Taxonomy" id="2772510"/>
    <lineage>
        <taxon>Bacteria</taxon>
        <taxon>Bacillati</taxon>
        <taxon>Bacillota</taxon>
        <taxon>Bacilli</taxon>
        <taxon>Bacillales</taxon>
        <taxon>Paenibacillaceae</taxon>
        <taxon>Paenibacillus</taxon>
    </lineage>
</organism>
<comment type="caution">
    <text evidence="3">The sequence shown here is derived from an EMBL/GenBank/DDBJ whole genome shotgun (WGS) entry which is preliminary data.</text>
</comment>
<keyword evidence="4" id="KW-1185">Reference proteome</keyword>
<dbReference type="Gene3D" id="3.30.200.20">
    <property type="entry name" value="Phosphorylase Kinase, domain 1"/>
    <property type="match status" value="1"/>
</dbReference>
<gene>
    <name evidence="3" type="ORF">IDH45_20610</name>
</gene>
<dbReference type="RefSeq" id="WP_190930021.1">
    <property type="nucleotide sequence ID" value="NZ_JACXJA010000029.1"/>
</dbReference>
<proteinExistence type="inferred from homology"/>
<evidence type="ECO:0000313" key="4">
    <source>
        <dbReference type="Proteomes" id="UP000639396"/>
    </source>
</evidence>
<dbReference type="Gene3D" id="3.90.1200.10">
    <property type="match status" value="1"/>
</dbReference>
<evidence type="ECO:0000256" key="1">
    <source>
        <dbReference type="ARBA" id="ARBA00038240"/>
    </source>
</evidence>